<proteinExistence type="predicted"/>
<feature type="domain" description="Sigma-54 factor interaction" evidence="6">
    <location>
        <begin position="155"/>
        <end position="384"/>
    </location>
</feature>
<feature type="modified residue" description="4-aspartylphosphate" evidence="5">
    <location>
        <position position="65"/>
    </location>
</feature>
<dbReference type="PROSITE" id="PS50045">
    <property type="entry name" value="SIGMA54_INTERACT_4"/>
    <property type="match status" value="1"/>
</dbReference>
<dbReference type="GO" id="GO:0005524">
    <property type="term" value="F:ATP binding"/>
    <property type="evidence" value="ECO:0007669"/>
    <property type="project" value="UniProtKB-KW"/>
</dbReference>
<evidence type="ECO:0000259" key="6">
    <source>
        <dbReference type="PROSITE" id="PS50045"/>
    </source>
</evidence>
<dbReference type="PRINTS" id="PR01590">
    <property type="entry name" value="HTHFIS"/>
</dbReference>
<gene>
    <name evidence="8" type="ORF">DL240_07730</name>
</gene>
<dbReference type="EMBL" id="QHKO01000003">
    <property type="protein sequence ID" value="RAL22779.1"/>
    <property type="molecule type" value="Genomic_DNA"/>
</dbReference>
<comment type="caution">
    <text evidence="8">The sequence shown here is derived from an EMBL/GenBank/DDBJ whole genome shotgun (WGS) entry which is preliminary data.</text>
</comment>
<protein>
    <submittedName>
        <fullName evidence="8">Fis family transcriptional regulator</fullName>
    </submittedName>
</protein>
<dbReference type="Gene3D" id="1.10.10.60">
    <property type="entry name" value="Homeodomain-like"/>
    <property type="match status" value="1"/>
</dbReference>
<dbReference type="CDD" id="cd00009">
    <property type="entry name" value="AAA"/>
    <property type="match status" value="1"/>
</dbReference>
<evidence type="ECO:0000313" key="8">
    <source>
        <dbReference type="EMBL" id="RAL22779.1"/>
    </source>
</evidence>
<dbReference type="Pfam" id="PF00158">
    <property type="entry name" value="Sigma54_activat"/>
    <property type="match status" value="1"/>
</dbReference>
<feature type="domain" description="Response regulatory" evidence="7">
    <location>
        <begin position="15"/>
        <end position="130"/>
    </location>
</feature>
<organism evidence="8 9">
    <name type="scientific">Lujinxingia litoralis</name>
    <dbReference type="NCBI Taxonomy" id="2211119"/>
    <lineage>
        <taxon>Bacteria</taxon>
        <taxon>Deltaproteobacteria</taxon>
        <taxon>Bradymonadales</taxon>
        <taxon>Lujinxingiaceae</taxon>
        <taxon>Lujinxingia</taxon>
    </lineage>
</organism>
<dbReference type="SMART" id="SM00382">
    <property type="entry name" value="AAA"/>
    <property type="match status" value="1"/>
</dbReference>
<dbReference type="InterPro" id="IPR002078">
    <property type="entry name" value="Sigma_54_int"/>
</dbReference>
<keyword evidence="3" id="KW-0805">Transcription regulation</keyword>
<dbReference type="AlphaFoldDB" id="A0A328C5L6"/>
<dbReference type="SUPFAM" id="SSF52540">
    <property type="entry name" value="P-loop containing nucleoside triphosphate hydrolases"/>
    <property type="match status" value="1"/>
</dbReference>
<reference evidence="8 9" key="1">
    <citation type="submission" date="2018-05" db="EMBL/GenBank/DDBJ databases">
        <title>Lujinxingia marina gen. nov. sp. nov., a new facultative anaerobic member of the class Deltaproteobacteria, and proposal of Lujinxingaceae fam. nov.</title>
        <authorList>
            <person name="Li C.-M."/>
        </authorList>
    </citation>
    <scope>NUCLEOTIDE SEQUENCE [LARGE SCALE GENOMIC DNA]</scope>
    <source>
        <strain evidence="8 9">B210</strain>
    </source>
</reference>
<dbReference type="PROSITE" id="PS50110">
    <property type="entry name" value="RESPONSE_REGULATORY"/>
    <property type="match status" value="1"/>
</dbReference>
<dbReference type="InterPro" id="IPR025944">
    <property type="entry name" value="Sigma_54_int_dom_CS"/>
</dbReference>
<dbReference type="FunFam" id="3.40.50.300:FF:000006">
    <property type="entry name" value="DNA-binding transcriptional regulator NtrC"/>
    <property type="match status" value="1"/>
</dbReference>
<evidence type="ECO:0000259" key="7">
    <source>
        <dbReference type="PROSITE" id="PS50110"/>
    </source>
</evidence>
<dbReference type="PROSITE" id="PS00675">
    <property type="entry name" value="SIGMA54_INTERACT_1"/>
    <property type="match status" value="1"/>
</dbReference>
<dbReference type="PANTHER" id="PTHR32071">
    <property type="entry name" value="TRANSCRIPTIONAL REGULATORY PROTEIN"/>
    <property type="match status" value="1"/>
</dbReference>
<evidence type="ECO:0000256" key="3">
    <source>
        <dbReference type="ARBA" id="ARBA00023015"/>
    </source>
</evidence>
<dbReference type="GO" id="GO:0000160">
    <property type="term" value="P:phosphorelay signal transduction system"/>
    <property type="evidence" value="ECO:0007669"/>
    <property type="project" value="InterPro"/>
</dbReference>
<sequence>MSDPTPDTSPRPDLAVLVVDDERSMREFLGVMLRKDGHLVEVASTGEDALARLKAGERFKLVMTDLKMPGIGGLDVLEAVKRDQPACQVIVMTAYATAETALSAIKLGAYDYITKPFKLDQARAAVNRALEKFLLLSENLYLRDALDHRQGMGELIGRSPAMQRVFQMIARVAPTRTTVLIHGESGTGKELVARAIHTHSAHAEGPFLPINCGAIPENLIESELFGHRKGAFTGAMADKEGLFVAAGQGTVFLDEIGELPPSVQVKLLRVLQERKVRPVGESRELPVHCRIVAATNRDLRDEVRQGRFREDLYYRLSVIPIEVPPLRERSSDVQLLLEHFLQRYATEIGNPIEGIDAPALRILTTYDYPGNVRELQNIMERAVTLETGSLVSTESLPYHLQEENFSRVAREIEVPEAGVDLEKLVEELERNLITRALERAGGVKTEAARLLNISFRALRYRLDKYGLNDD</sequence>
<dbReference type="InterPro" id="IPR011006">
    <property type="entry name" value="CheY-like_superfamily"/>
</dbReference>
<dbReference type="PANTHER" id="PTHR32071:SF113">
    <property type="entry name" value="ALGINATE BIOSYNTHESIS TRANSCRIPTIONAL REGULATORY PROTEIN ALGB"/>
    <property type="match status" value="1"/>
</dbReference>
<name>A0A328C5L6_9DELT</name>
<dbReference type="OrthoDB" id="9814761at2"/>
<dbReference type="InterPro" id="IPR025662">
    <property type="entry name" value="Sigma_54_int_dom_ATP-bd_1"/>
</dbReference>
<keyword evidence="9" id="KW-1185">Reference proteome</keyword>
<dbReference type="GO" id="GO:0043565">
    <property type="term" value="F:sequence-specific DNA binding"/>
    <property type="evidence" value="ECO:0007669"/>
    <property type="project" value="InterPro"/>
</dbReference>
<evidence type="ECO:0000256" key="4">
    <source>
        <dbReference type="ARBA" id="ARBA00023163"/>
    </source>
</evidence>
<dbReference type="Pfam" id="PF02954">
    <property type="entry name" value="HTH_8"/>
    <property type="match status" value="1"/>
</dbReference>
<dbReference type="SUPFAM" id="SSF52172">
    <property type="entry name" value="CheY-like"/>
    <property type="match status" value="1"/>
</dbReference>
<dbReference type="RefSeq" id="WP_111729307.1">
    <property type="nucleotide sequence ID" value="NZ_QHKO01000003.1"/>
</dbReference>
<evidence type="ECO:0000256" key="5">
    <source>
        <dbReference type="PROSITE-ProRule" id="PRU00169"/>
    </source>
</evidence>
<keyword evidence="5" id="KW-0597">Phosphoprotein</keyword>
<accession>A0A328C5L6</accession>
<keyword evidence="4" id="KW-0804">Transcription</keyword>
<dbReference type="Gene3D" id="1.10.8.60">
    <property type="match status" value="1"/>
</dbReference>
<evidence type="ECO:0000256" key="1">
    <source>
        <dbReference type="ARBA" id="ARBA00022741"/>
    </source>
</evidence>
<dbReference type="Gene3D" id="3.40.50.300">
    <property type="entry name" value="P-loop containing nucleotide triphosphate hydrolases"/>
    <property type="match status" value="1"/>
</dbReference>
<dbReference type="SMART" id="SM00448">
    <property type="entry name" value="REC"/>
    <property type="match status" value="1"/>
</dbReference>
<dbReference type="PROSITE" id="PS00688">
    <property type="entry name" value="SIGMA54_INTERACT_3"/>
    <property type="match status" value="1"/>
</dbReference>
<keyword evidence="2" id="KW-0067">ATP-binding</keyword>
<evidence type="ECO:0000313" key="9">
    <source>
        <dbReference type="Proteomes" id="UP000249169"/>
    </source>
</evidence>
<keyword evidence="1" id="KW-0547">Nucleotide-binding</keyword>
<dbReference type="InterPro" id="IPR058031">
    <property type="entry name" value="AAA_lid_NorR"/>
</dbReference>
<dbReference type="InterPro" id="IPR001789">
    <property type="entry name" value="Sig_transdc_resp-reg_receiver"/>
</dbReference>
<dbReference type="Pfam" id="PF25601">
    <property type="entry name" value="AAA_lid_14"/>
    <property type="match status" value="1"/>
</dbReference>
<dbReference type="InterPro" id="IPR027417">
    <property type="entry name" value="P-loop_NTPase"/>
</dbReference>
<evidence type="ECO:0000256" key="2">
    <source>
        <dbReference type="ARBA" id="ARBA00022840"/>
    </source>
</evidence>
<dbReference type="InterPro" id="IPR002197">
    <property type="entry name" value="HTH_Fis"/>
</dbReference>
<dbReference type="Gene3D" id="3.40.50.2300">
    <property type="match status" value="1"/>
</dbReference>
<dbReference type="Proteomes" id="UP000249169">
    <property type="component" value="Unassembled WGS sequence"/>
</dbReference>
<dbReference type="InterPro" id="IPR003593">
    <property type="entry name" value="AAA+_ATPase"/>
</dbReference>
<dbReference type="SUPFAM" id="SSF46689">
    <property type="entry name" value="Homeodomain-like"/>
    <property type="match status" value="1"/>
</dbReference>
<dbReference type="InterPro" id="IPR009057">
    <property type="entry name" value="Homeodomain-like_sf"/>
</dbReference>
<dbReference type="Pfam" id="PF00072">
    <property type="entry name" value="Response_reg"/>
    <property type="match status" value="1"/>
</dbReference>
<dbReference type="GO" id="GO:0006355">
    <property type="term" value="P:regulation of DNA-templated transcription"/>
    <property type="evidence" value="ECO:0007669"/>
    <property type="project" value="InterPro"/>
</dbReference>